<feature type="chain" id="PRO_5034332552" evidence="2">
    <location>
        <begin position="26"/>
        <end position="682"/>
    </location>
</feature>
<feature type="region of interest" description="Disordered" evidence="1">
    <location>
        <begin position="491"/>
        <end position="522"/>
    </location>
</feature>
<evidence type="ECO:0000256" key="1">
    <source>
        <dbReference type="SAM" id="MobiDB-lite"/>
    </source>
</evidence>
<proteinExistence type="predicted"/>
<evidence type="ECO:0000313" key="4">
    <source>
        <dbReference type="Proteomes" id="UP000664534"/>
    </source>
</evidence>
<dbReference type="Proteomes" id="UP000664534">
    <property type="component" value="Unassembled WGS sequence"/>
</dbReference>
<evidence type="ECO:0000313" key="3">
    <source>
        <dbReference type="EMBL" id="CAF9941410.1"/>
    </source>
</evidence>
<name>A0A8H3J5Z4_9LECA</name>
<feature type="region of interest" description="Disordered" evidence="1">
    <location>
        <begin position="219"/>
        <end position="238"/>
    </location>
</feature>
<protein>
    <submittedName>
        <fullName evidence="3">Uncharacterized protein</fullName>
    </submittedName>
</protein>
<keyword evidence="2" id="KW-0732">Signal</keyword>
<dbReference type="OrthoDB" id="10642995at2759"/>
<accession>A0A8H3J5Z4</accession>
<organism evidence="3 4">
    <name type="scientific">Imshaugia aleurites</name>
    <dbReference type="NCBI Taxonomy" id="172621"/>
    <lineage>
        <taxon>Eukaryota</taxon>
        <taxon>Fungi</taxon>
        <taxon>Dikarya</taxon>
        <taxon>Ascomycota</taxon>
        <taxon>Pezizomycotina</taxon>
        <taxon>Lecanoromycetes</taxon>
        <taxon>OSLEUM clade</taxon>
        <taxon>Lecanoromycetidae</taxon>
        <taxon>Lecanorales</taxon>
        <taxon>Lecanorineae</taxon>
        <taxon>Parmeliaceae</taxon>
        <taxon>Imshaugia</taxon>
    </lineage>
</organism>
<dbReference type="AlphaFoldDB" id="A0A8H3J5Z4"/>
<evidence type="ECO:0000256" key="2">
    <source>
        <dbReference type="SAM" id="SignalP"/>
    </source>
</evidence>
<gene>
    <name evidence="3" type="ORF">IMSHALPRED_002561</name>
</gene>
<keyword evidence="4" id="KW-1185">Reference proteome</keyword>
<feature type="signal peptide" evidence="2">
    <location>
        <begin position="1"/>
        <end position="25"/>
    </location>
</feature>
<feature type="compositionally biased region" description="Acidic residues" evidence="1">
    <location>
        <begin position="491"/>
        <end position="505"/>
    </location>
</feature>
<sequence>MDISTLNLVARLALVVIPLTKTVLAQDETITIASARFVVNPTIYILNGTTIAPGSAAVSIDAQFVSADSANDLFVDGVEVLTGYPAASLTSSVASASTTASKSSVFSTVEDNGSSRSANSESQSSGGVFGLMSASASGVASSPIVSSHWSNVSLSGLSTATNSSISSSALPLSSSAGLISFINTTTLASPVPISQITNTKPASSASSLAPDSILSSNVARSSSSVRPDPNSSINAASSASSKSQGLSVTSSSVSSAAHSSSLASIAGSDLDAAIYLSFLSSNMSIQSSYSTRSSGLARQGTSLSSKGTTSGLSHLATQVSSSILNPATTATAFVSSKTVSSMNVGGPSTASSIAGFITSGPTIAMPITTINPTGSVASAAGFSLGGLVLGIADQTVSNFITNSASSSSYVSNIEAVESKWDDFYKEIGGDDLPSYNTVCKGGGFMGLLKLAGCIASGLGMIKVGIESIDTNNPGPALTEIEEIIADVAEMAQEEESEEADDDDDNDRQHSQDELRPSKTPDISSTLRTLVSSTAATSSSLPSTISSSVVSAALIPCDSIIPQALPAVYSIDPAAAEIVLDFVGDILVSVFDGEMSGFTTSTLSDTSSVATLGTAVVSPQGTTKFTPSWTPTVIAEYSSSTRPSQIDSALTTLLTPSSSLPVYQCTMMYVPYPFLISKEWTIH</sequence>
<feature type="compositionally biased region" description="Basic and acidic residues" evidence="1">
    <location>
        <begin position="506"/>
        <end position="518"/>
    </location>
</feature>
<reference evidence="3" key="1">
    <citation type="submission" date="2021-03" db="EMBL/GenBank/DDBJ databases">
        <authorList>
            <person name="Tagirdzhanova G."/>
        </authorList>
    </citation>
    <scope>NUCLEOTIDE SEQUENCE</scope>
</reference>
<comment type="caution">
    <text evidence="3">The sequence shown here is derived from an EMBL/GenBank/DDBJ whole genome shotgun (WGS) entry which is preliminary data.</text>
</comment>
<dbReference type="EMBL" id="CAJPDT010000148">
    <property type="protein sequence ID" value="CAF9941410.1"/>
    <property type="molecule type" value="Genomic_DNA"/>
</dbReference>